<dbReference type="EMBL" id="KZ819683">
    <property type="protein sequence ID" value="PWN54486.1"/>
    <property type="molecule type" value="Genomic_DNA"/>
</dbReference>
<name>A0ACD0P8X2_9BASI</name>
<dbReference type="Proteomes" id="UP000245626">
    <property type="component" value="Unassembled WGS sequence"/>
</dbReference>
<protein>
    <submittedName>
        <fullName evidence="1">Uncharacterized protein</fullName>
    </submittedName>
</protein>
<organism evidence="1 2">
    <name type="scientific">Violaceomyces palustris</name>
    <dbReference type="NCBI Taxonomy" id="1673888"/>
    <lineage>
        <taxon>Eukaryota</taxon>
        <taxon>Fungi</taxon>
        <taxon>Dikarya</taxon>
        <taxon>Basidiomycota</taxon>
        <taxon>Ustilaginomycotina</taxon>
        <taxon>Ustilaginomycetes</taxon>
        <taxon>Violaceomycetales</taxon>
        <taxon>Violaceomycetaceae</taxon>
        <taxon>Violaceomyces</taxon>
    </lineage>
</organism>
<evidence type="ECO:0000313" key="2">
    <source>
        <dbReference type="Proteomes" id="UP000245626"/>
    </source>
</evidence>
<gene>
    <name evidence="1" type="ORF">IE53DRAFT_322957</name>
</gene>
<keyword evidence="2" id="KW-1185">Reference proteome</keyword>
<accession>A0ACD0P8X2</accession>
<evidence type="ECO:0000313" key="1">
    <source>
        <dbReference type="EMBL" id="PWN54486.1"/>
    </source>
</evidence>
<reference evidence="1 2" key="1">
    <citation type="journal article" date="2018" name="Mol. Biol. Evol.">
        <title>Broad Genomic Sampling Reveals a Smut Pathogenic Ancestry of the Fungal Clade Ustilaginomycotina.</title>
        <authorList>
            <person name="Kijpornyongpan T."/>
            <person name="Mondo S.J."/>
            <person name="Barry K."/>
            <person name="Sandor L."/>
            <person name="Lee J."/>
            <person name="Lipzen A."/>
            <person name="Pangilinan J."/>
            <person name="LaButti K."/>
            <person name="Hainaut M."/>
            <person name="Henrissat B."/>
            <person name="Grigoriev I.V."/>
            <person name="Spatafora J.W."/>
            <person name="Aime M.C."/>
        </authorList>
    </citation>
    <scope>NUCLEOTIDE SEQUENCE [LARGE SCALE GENOMIC DNA]</scope>
    <source>
        <strain evidence="1 2">SA 807</strain>
    </source>
</reference>
<sequence>MSPFPSTVENHSGEPPRKRLKAQIQEYGSGKVVSGSATVGDLEGEGSDMEDQESSNPAPPAGETKDGEKEKKVSCLPCRDAKVKCIPSDYGKSCQRCIKFEKECIIQYHKRGRKPGKIKLQQILRRLEILDRTLAEIKTLNEDVQDQDAESLVKTLIWQLHRSKFFSKGFKADRAPAMSKSPSSALEGESSMDNLEGGEPSRSVSRTRATMTPPSWGQQRLNERSSPGNDPMSNENSRLSENRPSKIKNERLNFARDFNLLVDIEDYDSVSRVPEEIQTLSNPLKLLAQATDDTRDRDLYRNKSFKGDVGKDEITGSSDPYLEPDLLKSRSKEFGAKSDAKPTDRGVGWANTYFARGAFHPIYDNRQEFDPIDQGLLTVSKAERLIDSFYKNFHTFINIFDPNLSTITYIRKHSAFLLTVLCSVAADFETDPELQDESAQLAHDLRDHATQMMPALSCGDYKNVEMAQAYLLLASYQPMAESAMSDQTWTYLGNAIRIATELGCNLCCYSYSTPKGHRQEHYQRQLRNTERLWINLWIFEKTLSSQTGQRFHLGEDGVIATCARWHQQEYSLPQDEALVAFVELRRVMARHSDHFNTHILRSLTSRLPSRTDEARSGNSPHASALSSLEAQQIVLQLDFFRSSVHMDLKRWEEKWLSDLGTDVADPTPLQVTGALFLNYAALVTYSLPLPIRYPADVSNELEHLFRHCYGTSTGYMSVFVDRCQRGMMSNVTNGMVVSVAYCAVFALDLCCKSEMLPFIRPDHVESLARTVSRLLESIGNTPPSRAKRSVASKYSEFLSAVMQRRKGSGVRVQKTPTSNNLQDAFIASTAGINDPAKPTGITTATHTRGQSLVDDEIETCSQSRPPLQNVGGLSATDRPISSSPGSMLETLGRLSKTEVEPRPPTGQGSLIPLQKFSHSTDQTTLGVPARQSMPGSHLQSASQTSTNSAFPYPFDRTAHGLDGDASRQADPVDPMCAAPPYSQAGDDGALDRHWAWMMSDLDFSMLDGGDPILDQMRRWLG</sequence>
<proteinExistence type="predicted"/>